<dbReference type="PANTHER" id="PTHR30537">
    <property type="entry name" value="HTH-TYPE TRANSCRIPTIONAL REGULATOR"/>
    <property type="match status" value="1"/>
</dbReference>
<organism evidence="6 7">
    <name type="scientific">Oleiphilus messinensis</name>
    <dbReference type="NCBI Taxonomy" id="141451"/>
    <lineage>
        <taxon>Bacteria</taxon>
        <taxon>Pseudomonadati</taxon>
        <taxon>Pseudomonadota</taxon>
        <taxon>Gammaproteobacteria</taxon>
        <taxon>Oceanospirillales</taxon>
        <taxon>Oleiphilaceae</taxon>
        <taxon>Oleiphilus</taxon>
    </lineage>
</organism>
<sequence length="303" mass="33716">MDLRQLQIFVDVVQCGSFAAVADKQEIDPSSVSRAISALEADLALRLFQRSTRKLALTEAGEHYYQRVKPILDELASAGDDAKSLVSVPSGKLKLTASVAFGQVWLLERLDRFMVAYPEIEIELVLSDHNLDLLGQDIDVAFRLAPALDTNLIGTKLFATRYHVCASPDYLKNHPPLATPQDLIQHNAVVLNMPGYRTRWHFRHRNGSIDEVDIRSRLAVSSALALLDSALKGRGPVLIADWLVQAHLVSGALINPFPDYRVTATDFETAAWLLYPSRQYLPHKTRVLIDFIKAQIAKAPILS</sequence>
<gene>
    <name evidence="6" type="ORF">OLMES_5170</name>
</gene>
<protein>
    <submittedName>
        <fullName evidence="6">LysR family transcriptional regulator</fullName>
    </submittedName>
</protein>
<dbReference type="EMBL" id="CP021425">
    <property type="protein sequence ID" value="ARU59154.1"/>
    <property type="molecule type" value="Genomic_DNA"/>
</dbReference>
<dbReference type="PROSITE" id="PS50931">
    <property type="entry name" value="HTH_LYSR"/>
    <property type="match status" value="1"/>
</dbReference>
<evidence type="ECO:0000256" key="2">
    <source>
        <dbReference type="ARBA" id="ARBA00023015"/>
    </source>
</evidence>
<dbReference type="RefSeq" id="WP_087463858.1">
    <property type="nucleotide sequence ID" value="NZ_CP021425.1"/>
</dbReference>
<dbReference type="FunFam" id="1.10.10.10:FF:000001">
    <property type="entry name" value="LysR family transcriptional regulator"/>
    <property type="match status" value="1"/>
</dbReference>
<dbReference type="InterPro" id="IPR000847">
    <property type="entry name" value="LysR_HTH_N"/>
</dbReference>
<dbReference type="GO" id="GO:0003700">
    <property type="term" value="F:DNA-binding transcription factor activity"/>
    <property type="evidence" value="ECO:0007669"/>
    <property type="project" value="InterPro"/>
</dbReference>
<proteinExistence type="inferred from homology"/>
<dbReference type="CDD" id="cd08422">
    <property type="entry name" value="PBP2_CrgA_like"/>
    <property type="match status" value="1"/>
</dbReference>
<evidence type="ECO:0000256" key="1">
    <source>
        <dbReference type="ARBA" id="ARBA00009437"/>
    </source>
</evidence>
<keyword evidence="7" id="KW-1185">Reference proteome</keyword>
<dbReference type="Gene3D" id="3.40.190.290">
    <property type="match status" value="1"/>
</dbReference>
<dbReference type="Pfam" id="PF03466">
    <property type="entry name" value="LysR_substrate"/>
    <property type="match status" value="1"/>
</dbReference>
<dbReference type="AlphaFoldDB" id="A0A1Y0IID7"/>
<dbReference type="SUPFAM" id="SSF53850">
    <property type="entry name" value="Periplasmic binding protein-like II"/>
    <property type="match status" value="1"/>
</dbReference>
<dbReference type="InterPro" id="IPR036390">
    <property type="entry name" value="WH_DNA-bd_sf"/>
</dbReference>
<dbReference type="Pfam" id="PF00126">
    <property type="entry name" value="HTH_1"/>
    <property type="match status" value="1"/>
</dbReference>
<accession>A0A1Y0IID7</accession>
<feature type="domain" description="HTH lysR-type" evidence="5">
    <location>
        <begin position="1"/>
        <end position="58"/>
    </location>
</feature>
<evidence type="ECO:0000313" key="6">
    <source>
        <dbReference type="EMBL" id="ARU59154.1"/>
    </source>
</evidence>
<dbReference type="InterPro" id="IPR005119">
    <property type="entry name" value="LysR_subst-bd"/>
</dbReference>
<evidence type="ECO:0000256" key="3">
    <source>
        <dbReference type="ARBA" id="ARBA00023125"/>
    </source>
</evidence>
<dbReference type="GO" id="GO:0003677">
    <property type="term" value="F:DNA binding"/>
    <property type="evidence" value="ECO:0007669"/>
    <property type="project" value="UniProtKB-KW"/>
</dbReference>
<keyword evidence="2" id="KW-0805">Transcription regulation</keyword>
<dbReference type="PANTHER" id="PTHR30537:SF5">
    <property type="entry name" value="HTH-TYPE TRANSCRIPTIONAL ACTIVATOR TTDR-RELATED"/>
    <property type="match status" value="1"/>
</dbReference>
<keyword evidence="3" id="KW-0238">DNA-binding</keyword>
<dbReference type="OrthoDB" id="9815676at2"/>
<dbReference type="SUPFAM" id="SSF46785">
    <property type="entry name" value="Winged helix' DNA-binding domain"/>
    <property type="match status" value="1"/>
</dbReference>
<comment type="similarity">
    <text evidence="1">Belongs to the LysR transcriptional regulatory family.</text>
</comment>
<keyword evidence="4" id="KW-0804">Transcription</keyword>
<dbReference type="Proteomes" id="UP000196027">
    <property type="component" value="Chromosome"/>
</dbReference>
<dbReference type="InterPro" id="IPR036388">
    <property type="entry name" value="WH-like_DNA-bd_sf"/>
</dbReference>
<name>A0A1Y0IID7_9GAMM</name>
<dbReference type="Gene3D" id="1.10.10.10">
    <property type="entry name" value="Winged helix-like DNA-binding domain superfamily/Winged helix DNA-binding domain"/>
    <property type="match status" value="1"/>
</dbReference>
<reference evidence="6 7" key="1">
    <citation type="submission" date="2017-05" db="EMBL/GenBank/DDBJ databases">
        <title>Genomic insights into alkan degradation activity of Oleiphilus messinensis.</title>
        <authorList>
            <person name="Kozyavkin S.A."/>
            <person name="Slesarev A.I."/>
            <person name="Golyshin P.N."/>
            <person name="Korzhenkov A."/>
            <person name="Golyshina O.N."/>
            <person name="Toshchakov S.V."/>
        </authorList>
    </citation>
    <scope>NUCLEOTIDE SEQUENCE [LARGE SCALE GENOMIC DNA]</scope>
    <source>
        <strain evidence="6 7">ME102</strain>
    </source>
</reference>
<dbReference type="InterPro" id="IPR058163">
    <property type="entry name" value="LysR-type_TF_proteobact-type"/>
</dbReference>
<evidence type="ECO:0000313" key="7">
    <source>
        <dbReference type="Proteomes" id="UP000196027"/>
    </source>
</evidence>
<evidence type="ECO:0000259" key="5">
    <source>
        <dbReference type="PROSITE" id="PS50931"/>
    </source>
</evidence>
<evidence type="ECO:0000256" key="4">
    <source>
        <dbReference type="ARBA" id="ARBA00023163"/>
    </source>
</evidence>
<dbReference type="KEGG" id="ome:OLMES_5170"/>